<evidence type="ECO:0000313" key="2">
    <source>
        <dbReference type="EMBL" id="SIO02437.1"/>
    </source>
</evidence>
<evidence type="ECO:0000256" key="1">
    <source>
        <dbReference type="SAM" id="MobiDB-lite"/>
    </source>
</evidence>
<dbReference type="Gene3D" id="3.30.1380.20">
    <property type="entry name" value="Trafficking protein particle complex subunit 3"/>
    <property type="match status" value="1"/>
</dbReference>
<organism evidence="2 3">
    <name type="scientific">Carnobacterium alterfunditum</name>
    <dbReference type="NCBI Taxonomy" id="28230"/>
    <lineage>
        <taxon>Bacteria</taxon>
        <taxon>Bacillati</taxon>
        <taxon>Bacillota</taxon>
        <taxon>Bacilli</taxon>
        <taxon>Lactobacillales</taxon>
        <taxon>Carnobacteriaceae</taxon>
        <taxon>Carnobacterium</taxon>
    </lineage>
</organism>
<dbReference type="Pfam" id="PF10702">
    <property type="entry name" value="DUF2507"/>
    <property type="match status" value="1"/>
</dbReference>
<dbReference type="Proteomes" id="UP000184758">
    <property type="component" value="Unassembled WGS sequence"/>
</dbReference>
<sequence length="195" mass="22577">MSRSKNEQQVDLEKFNDMPSLFGYELIRDILIPNLLGADTHEILYWAGKELARQYPLKNRQDIIHFFDKAGFGLLKLSKDQHNKQIYTLSGEIVQARLEHVQSSFNLEAGFLAEQIQMQDSLYTEALTEVNKKTKIITFIVQSDAQDRLSIEEPLTHFILDDHNDNRDEKDGLMNDELTESDEQALPSRSSRHKL</sequence>
<feature type="compositionally biased region" description="Basic and acidic residues" evidence="1">
    <location>
        <begin position="162"/>
        <end position="173"/>
    </location>
</feature>
<dbReference type="EMBL" id="FSRN01000001">
    <property type="protein sequence ID" value="SIO02437.1"/>
    <property type="molecule type" value="Genomic_DNA"/>
</dbReference>
<dbReference type="STRING" id="28230.SAMN05878443_1020"/>
<dbReference type="RefSeq" id="WP_245792772.1">
    <property type="nucleotide sequence ID" value="NZ_FSRN01000001.1"/>
</dbReference>
<dbReference type="InterPro" id="IPR019642">
    <property type="entry name" value="DUF2507"/>
</dbReference>
<proteinExistence type="predicted"/>
<keyword evidence="3" id="KW-1185">Reference proteome</keyword>
<evidence type="ECO:0000313" key="3">
    <source>
        <dbReference type="Proteomes" id="UP000184758"/>
    </source>
</evidence>
<protein>
    <recommendedName>
        <fullName evidence="4">DUF2507 domain-containing protein</fullName>
    </recommendedName>
</protein>
<reference evidence="3" key="1">
    <citation type="submission" date="2016-11" db="EMBL/GenBank/DDBJ databases">
        <authorList>
            <person name="Varghese N."/>
            <person name="Submissions S."/>
        </authorList>
    </citation>
    <scope>NUCLEOTIDE SEQUENCE [LARGE SCALE GENOMIC DNA]</scope>
    <source>
        <strain evidence="3">313</strain>
    </source>
</reference>
<dbReference type="AlphaFoldDB" id="A0A1N6G4K2"/>
<dbReference type="InterPro" id="IPR024096">
    <property type="entry name" value="NO_sig/Golgi_transp_ligand-bd"/>
</dbReference>
<feature type="region of interest" description="Disordered" evidence="1">
    <location>
        <begin position="162"/>
        <end position="195"/>
    </location>
</feature>
<dbReference type="eggNOG" id="COG1719">
    <property type="taxonomic scope" value="Bacteria"/>
</dbReference>
<evidence type="ECO:0008006" key="4">
    <source>
        <dbReference type="Google" id="ProtNLM"/>
    </source>
</evidence>
<accession>A0A1N6G4K2</accession>
<name>A0A1N6G4K2_9LACT</name>
<dbReference type="SUPFAM" id="SSF111126">
    <property type="entry name" value="Ligand-binding domain in the NO signalling and Golgi transport"/>
    <property type="match status" value="1"/>
</dbReference>
<gene>
    <name evidence="2" type="ORF">SAMN05878443_1020</name>
</gene>